<dbReference type="InterPro" id="IPR001747">
    <property type="entry name" value="Vitellogenin_N"/>
</dbReference>
<accession>A0A6A4TJ48</accession>
<dbReference type="InterPro" id="IPR011030">
    <property type="entry name" value="Lipovitellin_superhlx_dom"/>
</dbReference>
<dbReference type="FunFam" id="2.30.230.10:FF:000002">
    <property type="entry name" value="Vitellogenin 7"/>
    <property type="match status" value="2"/>
</dbReference>
<evidence type="ECO:0000256" key="5">
    <source>
        <dbReference type="ARBA" id="ARBA00023180"/>
    </source>
</evidence>
<dbReference type="SMART" id="SM01170">
    <property type="entry name" value="DUF1944"/>
    <property type="match status" value="2"/>
</dbReference>
<evidence type="ECO:0000256" key="3">
    <source>
        <dbReference type="ARBA" id="ARBA00022761"/>
    </source>
</evidence>
<evidence type="ECO:0000259" key="10">
    <source>
        <dbReference type="PROSITE" id="PS51211"/>
    </source>
</evidence>
<evidence type="ECO:0000256" key="8">
    <source>
        <dbReference type="SAM" id="MobiDB-lite"/>
    </source>
</evidence>
<feature type="compositionally biased region" description="Basic residues" evidence="8">
    <location>
        <begin position="2639"/>
        <end position="2653"/>
    </location>
</feature>
<gene>
    <name evidence="12" type="ORF">F2P81_005614</name>
</gene>
<sequence length="3194" mass="350923">MRVLVLALAVALAAPEFAIGKTYVYKYEATVLGGLPEEGLARAGVKVRSKVLIHAATTDTFMLKLVDPEIFEYSGIWPKDAFIPATKLTSALAAQLLTPIKFEYANGVVGKLFAPAGISTTVLNVYRGILNIFQLNIKKTKNVYELQEPGTQGVCKTHYVISEDVKADRILLSKTKDLNNCQERIMKDIGLAYTERCVECEARGQTMKGAAAFNYIMKPTATGALILEATATELIQFSLFNILNGAAQMEAKQILTFLEIEKAPVVPITAEYLYRGSLQYEFGSELLQTPIQLLRISNAEAQIVEILNHLVTFNVAKVHEDAPLKFIELIQLLRVARFETIEALWIQFKAKPDYRHWILNAVPAIGTHVALKFIKEKFLVGELTIPEAAEALLASVHMPIHELAANAFAKGRIEELSVTFKVLGNAGHPASLKPIMKFLPGFGSAAANLPLRVHIDGVLALRNIAKREPKMIQEIAIQLFMDKALHPELRMVAAIVLFETKPPMGLVTTLADALLKETNLQVASLVYSYMKAMTRNTAPDLAPVAAACNVAVKILSPKFDRLNYRFSRALYLDAYHNPWMMGAAATAFYVNDAATVLPRAIVAKARTYLAGAYADVLEVGVRTEGLQEALLKVPQSDNADRLTKMKQVIKALSDWRAHPSSQPLASVFVKFFGQEIAFANIDKAIVDQIIELATGPALHAYGRKALDAVLSGVALHFAKPMLVAEVRRIIPTAIGLPMELSFYTAAVAAASVEFQATVTPPLPANFHGAQLLKSDINIRAAIAPSVSMHTYAVMGVNTALIQAALLSRARVHTIVPAKMEARIDMVKGNFKLQVLPVQGIDKIASAIVETFAVARNVEDLTAAKITPMIPAQAQVQLSREALSSNLASSLADDMSASSEILSDLPRKIVNKLKLPKAFEKKMCAVIETFGVKACTEIESRNAAFIRDCPLYAMIGKHAILVEVSPAAGPVIEKIEIEVHVGDKAAEKIIKVINLSEEEEILEDKNVLMKLKKILVPGLKNRTASSSSSSSSRSSSSSSSRSTSVSSKSSSSSSSRRQSKMVDVNAPITKTPKRPSYRSSSSSSSASSSRSSLQSSSRSSSSSSSSSRSSALSKQELYKMKFTKNHVHQAKYLANTVTPAVTVLIRAVRADHKVQGYQIAAYFDKATARLQVIFANLAENDHFRICADGVMLSYHKLMAKIAWGIECKQYQTEITAETGLVGKKPSFRLKLTWDKLPRSMQRYAKELSEYISRIAREYGLSLAKVKNVRNQLKLTVAVASETSLNVELKTPKRAIYKLGMGIPVSLPFGNTAAELEAYQDNLADRIMYMVTKAHAAECTMIKDTLITFNNKKYKNQMPHSCHQVLAQDCTPELKFIVLLKRDQTQEQNQINVKIANIDVDMYPKDNTIMVKVNGVEIPISDLPYQHPAGNIQIRLKEDGIALHAPNHGLQEVFLNLNSLKVKVVDWMRGQTCGLCGRADGEIRQEYRTPNERLTKNAASYAHSWVMSGKSCRDASECYMKLESVKLEKQIVVHGQESKCYSVEPVLRCLPGCMPVRTTTVNVGFHCVSADSNLNQADGLNSIYQKSVDLEETAEAHLACHCTAQSPDFAAGKTFVYKYEALLLGGLPEQGLARAGLKVSSKVLINAAEQNIYMLKLVEPELYEYSGIWPKDPLIPATKLTSALAAQLLTPIKFEYTNGVVGKLMAPEGMSTLVLNIYRGILNVLQLNIKKTQNVYELQEAGAQGVCKTLYAITEDEKAERILLTKTRDLNNCQEKIMKDIGLAYTEKCTKCEQNLRGATAYNYILKPVANGILILEAAVNELIQFSPFNEMNGAAQMETKQSLVFLEIQRAPIVPIEAQYLQRGSLRYEFSTELLQTPLQLIKINNAQAQIVELLNHLVAHNVETVHEDAPLKFLELIQVLRAARFEDLQMLWRQYRNRPTYRQWILDSVPVIGTPAALKFIKDKFLADDLSVTEAAQALIASVHMVTASTEAIKLVEDLTVSTKIQEQPVLREIVLLGYGTMVSKYCAEKAVCPAELITPIQELLAEAVAKDETQNIILLLKVLGNAGHPNSLKPITKILPIHGTAAESLPMRVHADAIMALRNIAKKEPRMIQELALQLYMDKALHPELRMLACIVLFETRPPMGMVTTLASIVKAEQNLQVASFTYSYMKSMTMSKSAIHNSVSAACNVAVKILNPVLGRLSLRFSKAIYADVYNSPLMLGAAASAFYINDAATIMPRSIVAKTSAFLAGAAADVLEVGVRTEGIQEAILKNPAVIDSADRITKMKHVIKALSHWRSLPNSSPLASIYVKFFGQEIAFANIDKPLIDQVISVTTTPSLAENFHLAHLLKTDIKLETEIRPSIAVNTFAVMGINTAVVQAALLSRAKLNSILPAKIAARFDMNEGHFKIEALPVSVPENIAAVHVETFAVARNIEDLAAARFTPIIPAMVMQPISREILRSKISSSAAASLSRSSEIISEDVAAANPSKKTKAAQYQKKYCSKTVAIGLKGCLRVATDNAAFIRDVALYKLAGKHSIALSLKPIEGEAIERLEIEIQIGPKAAEKLIKQINLSEEELVEGRPVLMKLKKILAPGRKNGTMSSSSSSSSSSRSSLQSSSSASSSSSSQASSSSSSSSSRSKKLNSSRSLRRSSRSSSASSLESLFSASSSSSRSSARLSKQVIYNQKFQKNHKKQALISQATSVSYSHSRSSASSFEAIYKKNKFLGNAATPAFALIVRAIRADKKMMGYELAVYLDKPTSRIQIILSALAADNNWKLCADGVLLSKFKVKAKLAWGAECKQYDIMITAESGLLGPSPAARIRVAWNKLPTALIRYAEKVYKYIPDSTLAKYIKGKEVKTANQLSVTVVATSGRTLDLIWKTPTRVYKVDLRLPIALPLDELKGLTPFDELADKVHYLFAKAAAAECSFVRDTLTTFNSRRYRNEIPLSCYQVLAQDCTDELKFMVLLKRDHIEQNHINVKIADIDIDLYRKSTQVILKVNGMEIPINNLPYQHPTAKIQIRPTGEGISVYAPSHGLHEVYFDKNSWKVKVVDWMKGQTCGLCGKADGEVKQEYRTPNGRLTKNAVSYAHSWVLPAESCRDTTECRMKLESVPLEKQVNIHGQASKCFSVEPVLRCLPGCFPVKTTAVTVGFHCIPFDSSLNRLESLHNIYDNSVDLRETAEAHIACSCTAQCA</sequence>
<evidence type="ECO:0000256" key="9">
    <source>
        <dbReference type="SAM" id="SignalP"/>
    </source>
</evidence>
<dbReference type="GO" id="GO:0005319">
    <property type="term" value="F:lipid transporter activity"/>
    <property type="evidence" value="ECO:0007669"/>
    <property type="project" value="InterPro"/>
</dbReference>
<dbReference type="FunFam" id="2.20.50.20:FF:000001">
    <property type="entry name" value="Vitellogenin 5"/>
    <property type="match status" value="2"/>
</dbReference>
<organism evidence="12 13">
    <name type="scientific">Scophthalmus maximus</name>
    <name type="common">Turbot</name>
    <name type="synonym">Psetta maxima</name>
    <dbReference type="NCBI Taxonomy" id="52904"/>
    <lineage>
        <taxon>Eukaryota</taxon>
        <taxon>Metazoa</taxon>
        <taxon>Chordata</taxon>
        <taxon>Craniata</taxon>
        <taxon>Vertebrata</taxon>
        <taxon>Euteleostomi</taxon>
        <taxon>Actinopterygii</taxon>
        <taxon>Neopterygii</taxon>
        <taxon>Teleostei</taxon>
        <taxon>Neoteleostei</taxon>
        <taxon>Acanthomorphata</taxon>
        <taxon>Carangaria</taxon>
        <taxon>Pleuronectiformes</taxon>
        <taxon>Pleuronectoidei</taxon>
        <taxon>Scophthalmidae</taxon>
        <taxon>Scophthalmus</taxon>
    </lineage>
</organism>
<feature type="region of interest" description="Disordered" evidence="8">
    <location>
        <begin position="1020"/>
        <end position="1109"/>
    </location>
</feature>
<feature type="signal peptide" evidence="9">
    <location>
        <begin position="1"/>
        <end position="20"/>
    </location>
</feature>
<name>A0A6A4TJ48_SCOMX</name>
<comment type="caution">
    <text evidence="12">The sequence shown here is derived from an EMBL/GenBank/DDBJ whole genome shotgun (WGS) entry which is preliminary data.</text>
</comment>
<keyword evidence="5" id="KW-0325">Glycoprotein</keyword>
<dbReference type="PANTHER" id="PTHR23345:SF9">
    <property type="entry name" value="VITELLOGENIN-RELATED"/>
    <property type="match status" value="1"/>
</dbReference>
<feature type="disulfide bond" evidence="7">
    <location>
        <begin position="155"/>
        <end position="181"/>
    </location>
</feature>
<dbReference type="SUPFAM" id="SSF48431">
    <property type="entry name" value="Lipovitellin-phosvitin complex, superhelical domain"/>
    <property type="match status" value="2"/>
</dbReference>
<dbReference type="InterPro" id="IPR050733">
    <property type="entry name" value="Vitellogenin/Apolipophorin"/>
</dbReference>
<dbReference type="InterPro" id="IPR015817">
    <property type="entry name" value="Vitellinogen_open_b-sht_sub1"/>
</dbReference>
<feature type="chain" id="PRO_5025356802" evidence="9">
    <location>
        <begin position="21"/>
        <end position="3194"/>
    </location>
</feature>
<dbReference type="SMART" id="SM00216">
    <property type="entry name" value="VWD"/>
    <property type="match status" value="2"/>
</dbReference>
<feature type="compositionally biased region" description="Low complexity" evidence="8">
    <location>
        <begin position="1024"/>
        <end position="1055"/>
    </location>
</feature>
<dbReference type="Pfam" id="PF01347">
    <property type="entry name" value="Vitellogenin_N"/>
    <property type="match status" value="2"/>
</dbReference>
<feature type="domain" description="Vitellogenin" evidence="10">
    <location>
        <begin position="17"/>
        <end position="601"/>
    </location>
</feature>
<dbReference type="FunFam" id="1.25.10.20:FF:000002">
    <property type="entry name" value="Vitellogenin 7"/>
    <property type="match status" value="1"/>
</dbReference>
<evidence type="ECO:0000313" key="13">
    <source>
        <dbReference type="Proteomes" id="UP000438429"/>
    </source>
</evidence>
<dbReference type="PROSITE" id="PS51211">
    <property type="entry name" value="VITELLOGENIN"/>
    <property type="match status" value="2"/>
</dbReference>
<comment type="caution">
    <text evidence="7">Lacks conserved residue(s) required for the propagation of feature annotation.</text>
</comment>
<dbReference type="InterPro" id="IPR015816">
    <property type="entry name" value="Vitellinogen_b-sht_N"/>
</dbReference>
<feature type="compositionally biased region" description="Low complexity" evidence="8">
    <location>
        <begin position="1076"/>
        <end position="1109"/>
    </location>
</feature>
<evidence type="ECO:0000256" key="6">
    <source>
        <dbReference type="ARBA" id="ARBA00057087"/>
    </source>
</evidence>
<keyword evidence="1" id="KW-0597">Phosphoprotein</keyword>
<dbReference type="PANTHER" id="PTHR23345">
    <property type="entry name" value="VITELLOGENIN-RELATED"/>
    <property type="match status" value="1"/>
</dbReference>
<protein>
    <submittedName>
        <fullName evidence="12">Uncharacterized protein</fullName>
    </submittedName>
</protein>
<dbReference type="Gene3D" id="2.20.80.10">
    <property type="entry name" value="Lipovitellin-phosvitin complex, chain A, domain 4"/>
    <property type="match status" value="2"/>
</dbReference>
<dbReference type="InterPro" id="IPR015258">
    <property type="entry name" value="Vitellinogen_b-sht_shell"/>
</dbReference>
<feature type="compositionally biased region" description="Low complexity" evidence="8">
    <location>
        <begin position="2602"/>
        <end position="2638"/>
    </location>
</feature>
<dbReference type="Proteomes" id="UP000438429">
    <property type="component" value="Unassembled WGS sequence"/>
</dbReference>
<evidence type="ECO:0000256" key="2">
    <source>
        <dbReference type="ARBA" id="ARBA00022729"/>
    </source>
</evidence>
<keyword evidence="2 9" id="KW-0732">Signal</keyword>
<feature type="disulfide bond" evidence="7">
    <location>
        <begin position="1787"/>
        <end position="1790"/>
    </location>
</feature>
<dbReference type="InterPro" id="IPR015819">
    <property type="entry name" value="Lipid_transp_b-sht_shell"/>
</dbReference>
<reference evidence="12 13" key="1">
    <citation type="submission" date="2019-06" db="EMBL/GenBank/DDBJ databases">
        <title>Draft genomes of female and male turbot (Scophthalmus maximus).</title>
        <authorList>
            <person name="Xu H."/>
            <person name="Xu X.-W."/>
            <person name="Shao C."/>
            <person name="Chen S."/>
        </authorList>
    </citation>
    <scope>NUCLEOTIDE SEQUENCE [LARGE SCALE GENOMIC DNA]</scope>
    <source>
        <strain evidence="12">Ysfricsl-2016a</strain>
        <tissue evidence="12">Blood</tissue>
    </source>
</reference>
<dbReference type="Pfam" id="PF00094">
    <property type="entry name" value="VWD"/>
    <property type="match status" value="2"/>
</dbReference>
<dbReference type="PROSITE" id="PS51233">
    <property type="entry name" value="VWFD"/>
    <property type="match status" value="2"/>
</dbReference>
<dbReference type="SMART" id="SM01169">
    <property type="entry name" value="DUF1943"/>
    <property type="match status" value="2"/>
</dbReference>
<dbReference type="EMBL" id="VEVO01000005">
    <property type="protein sequence ID" value="KAF0042082.1"/>
    <property type="molecule type" value="Genomic_DNA"/>
</dbReference>
<dbReference type="Gene3D" id="2.30.230.10">
    <property type="entry name" value="Lipovitellin, beta-sheet shell regions, chain A"/>
    <property type="match status" value="2"/>
</dbReference>
<proteinExistence type="predicted"/>
<dbReference type="SUPFAM" id="SSF56968">
    <property type="entry name" value="Lipovitellin-phosvitin complex, beta-sheet shell regions"/>
    <property type="match status" value="6"/>
</dbReference>
<evidence type="ECO:0000256" key="1">
    <source>
        <dbReference type="ARBA" id="ARBA00022553"/>
    </source>
</evidence>
<dbReference type="Gene3D" id="2.20.50.20">
    <property type="entry name" value="Lipovitellin. Chain A, domain 3"/>
    <property type="match status" value="4"/>
</dbReference>
<dbReference type="Gene3D" id="2.20.90.10">
    <property type="entry name" value="Vitellinogen, beta-sheet shell domain"/>
    <property type="match status" value="2"/>
</dbReference>
<dbReference type="GO" id="GO:0071391">
    <property type="term" value="P:cellular response to estrogen stimulus"/>
    <property type="evidence" value="ECO:0007669"/>
    <property type="project" value="TreeGrafter"/>
</dbReference>
<feature type="region of interest" description="Disordered" evidence="8">
    <location>
        <begin position="2595"/>
        <end position="2654"/>
    </location>
</feature>
<feature type="domain" description="Vitellogenin" evidence="10">
    <location>
        <begin position="1607"/>
        <end position="2242"/>
    </location>
</feature>
<dbReference type="FunFam" id="2.20.80.10:FF:000001">
    <property type="entry name" value="Vitellogenin 7"/>
    <property type="match status" value="1"/>
</dbReference>
<dbReference type="InterPro" id="IPR037088">
    <property type="entry name" value="Vitellinogen_b-sht_shell_sf"/>
</dbReference>
<evidence type="ECO:0000256" key="4">
    <source>
        <dbReference type="ARBA" id="ARBA00023157"/>
    </source>
</evidence>
<keyword evidence="3" id="KW-0758">Storage protein</keyword>
<dbReference type="Pfam" id="PF09175">
    <property type="entry name" value="Vit_b-sht_shell"/>
    <property type="match status" value="2"/>
</dbReference>
<feature type="disulfide bond" evidence="7">
    <location>
        <begin position="1745"/>
        <end position="1771"/>
    </location>
</feature>
<dbReference type="GO" id="GO:0045735">
    <property type="term" value="F:nutrient reservoir activity"/>
    <property type="evidence" value="ECO:0007669"/>
    <property type="project" value="UniProtKB-KW"/>
</dbReference>
<dbReference type="GO" id="GO:0032355">
    <property type="term" value="P:response to estradiol"/>
    <property type="evidence" value="ECO:0007669"/>
    <property type="project" value="TreeGrafter"/>
</dbReference>
<feature type="domain" description="VWFD" evidence="11">
    <location>
        <begin position="1335"/>
        <end position="1511"/>
    </location>
</feature>
<dbReference type="InterPro" id="IPR015255">
    <property type="entry name" value="Vitellinogen_open_b-sht"/>
</dbReference>
<comment type="function">
    <text evidence="6">Precursor of the major egg-yolk proteins that are sources of nutrients during early development of oviparous organisms.</text>
</comment>
<dbReference type="Pfam" id="PF09172">
    <property type="entry name" value="Vit_open_b-sht"/>
    <property type="match status" value="3"/>
</dbReference>
<keyword evidence="4 7" id="KW-1015">Disulfide bond</keyword>
<dbReference type="Gene3D" id="1.25.10.20">
    <property type="entry name" value="Vitellinogen, superhelical"/>
    <property type="match status" value="3"/>
</dbReference>
<feature type="domain" description="VWFD" evidence="11">
    <location>
        <begin position="2925"/>
        <end position="3100"/>
    </location>
</feature>
<feature type="disulfide bond" evidence="7">
    <location>
        <begin position="197"/>
        <end position="200"/>
    </location>
</feature>
<evidence type="ECO:0000256" key="7">
    <source>
        <dbReference type="PROSITE-ProRule" id="PRU00557"/>
    </source>
</evidence>
<evidence type="ECO:0000259" key="11">
    <source>
        <dbReference type="PROSITE" id="PS51233"/>
    </source>
</evidence>
<evidence type="ECO:0000313" key="12">
    <source>
        <dbReference type="EMBL" id="KAF0042082.1"/>
    </source>
</evidence>
<dbReference type="InterPro" id="IPR001846">
    <property type="entry name" value="VWF_type-D"/>
</dbReference>
<dbReference type="SMART" id="SM00638">
    <property type="entry name" value="LPD_N"/>
    <property type="match status" value="2"/>
</dbReference>